<feature type="compositionally biased region" description="Basic residues" evidence="3">
    <location>
        <begin position="23"/>
        <end position="32"/>
    </location>
</feature>
<evidence type="ECO:0000313" key="5">
    <source>
        <dbReference type="Proteomes" id="UP001346149"/>
    </source>
</evidence>
<evidence type="ECO:0000313" key="4">
    <source>
        <dbReference type="EMBL" id="KAK4771760.1"/>
    </source>
</evidence>
<comment type="caution">
    <text evidence="4">The sequence shown here is derived from an EMBL/GenBank/DDBJ whole genome shotgun (WGS) entry which is preliminary data.</text>
</comment>
<evidence type="ECO:0000256" key="3">
    <source>
        <dbReference type="SAM" id="MobiDB-lite"/>
    </source>
</evidence>
<gene>
    <name evidence="4" type="ORF">SAY86_013535</name>
</gene>
<feature type="region of interest" description="Disordered" evidence="3">
    <location>
        <begin position="16"/>
        <end position="41"/>
    </location>
</feature>
<keyword evidence="1" id="KW-0805">Transcription regulation</keyword>
<proteinExistence type="predicted"/>
<name>A0AAN7KXH9_TRANT</name>
<dbReference type="PANTHER" id="PTHR33124:SF9">
    <property type="entry name" value="TRANSCRIPTION FACTOR"/>
    <property type="match status" value="1"/>
</dbReference>
<evidence type="ECO:0000256" key="2">
    <source>
        <dbReference type="ARBA" id="ARBA00023163"/>
    </source>
</evidence>
<dbReference type="AlphaFoldDB" id="A0AAN7KXH9"/>
<evidence type="ECO:0000256" key="1">
    <source>
        <dbReference type="ARBA" id="ARBA00023015"/>
    </source>
</evidence>
<dbReference type="PANTHER" id="PTHR33124">
    <property type="entry name" value="TRANSCRIPTION FACTOR IBH1-LIKE 1"/>
    <property type="match status" value="1"/>
</dbReference>
<accession>A0AAN7KXH9</accession>
<dbReference type="Proteomes" id="UP001346149">
    <property type="component" value="Unassembled WGS sequence"/>
</dbReference>
<dbReference type="InterPro" id="IPR044660">
    <property type="entry name" value="IBH1-like"/>
</dbReference>
<dbReference type="EMBL" id="JAXQNO010000020">
    <property type="protein sequence ID" value="KAK4771760.1"/>
    <property type="molecule type" value="Genomic_DNA"/>
</dbReference>
<organism evidence="4 5">
    <name type="scientific">Trapa natans</name>
    <name type="common">Water chestnut</name>
    <dbReference type="NCBI Taxonomy" id="22666"/>
    <lineage>
        <taxon>Eukaryota</taxon>
        <taxon>Viridiplantae</taxon>
        <taxon>Streptophyta</taxon>
        <taxon>Embryophyta</taxon>
        <taxon>Tracheophyta</taxon>
        <taxon>Spermatophyta</taxon>
        <taxon>Magnoliopsida</taxon>
        <taxon>eudicotyledons</taxon>
        <taxon>Gunneridae</taxon>
        <taxon>Pentapetalae</taxon>
        <taxon>rosids</taxon>
        <taxon>malvids</taxon>
        <taxon>Myrtales</taxon>
        <taxon>Lythraceae</taxon>
        <taxon>Trapa</taxon>
    </lineage>
</organism>
<sequence>MELSLTSCRISSKVAGKLSSKIRGGRQRRRRGAATPSNNQSVEMKMRKLQKLIPGGEGLRAELLFSRTANYITQLRLQVHVLQALSKIYGP</sequence>
<keyword evidence="2" id="KW-0804">Transcription</keyword>
<keyword evidence="5" id="KW-1185">Reference proteome</keyword>
<dbReference type="GO" id="GO:0006355">
    <property type="term" value="P:regulation of DNA-templated transcription"/>
    <property type="evidence" value="ECO:0007669"/>
    <property type="project" value="InterPro"/>
</dbReference>
<reference evidence="4 5" key="1">
    <citation type="journal article" date="2023" name="Hortic Res">
        <title>Pangenome of water caltrop reveals structural variations and asymmetric subgenome divergence after allopolyploidization.</title>
        <authorList>
            <person name="Zhang X."/>
            <person name="Chen Y."/>
            <person name="Wang L."/>
            <person name="Yuan Y."/>
            <person name="Fang M."/>
            <person name="Shi L."/>
            <person name="Lu R."/>
            <person name="Comes H.P."/>
            <person name="Ma Y."/>
            <person name="Chen Y."/>
            <person name="Huang G."/>
            <person name="Zhou Y."/>
            <person name="Zheng Z."/>
            <person name="Qiu Y."/>
        </authorList>
    </citation>
    <scope>NUCLEOTIDE SEQUENCE [LARGE SCALE GENOMIC DNA]</scope>
    <source>
        <strain evidence="4">F231</strain>
    </source>
</reference>
<protein>
    <submittedName>
        <fullName evidence="4">Uncharacterized protein</fullName>
    </submittedName>
</protein>